<dbReference type="GO" id="GO:0016597">
    <property type="term" value="F:amino acid binding"/>
    <property type="evidence" value="ECO:0007669"/>
    <property type="project" value="InterPro"/>
</dbReference>
<evidence type="ECO:0000313" key="12">
    <source>
        <dbReference type="Proteomes" id="UP000006671"/>
    </source>
</evidence>
<proteinExistence type="inferred from homology"/>
<dbReference type="eggNOG" id="KOG0370">
    <property type="taxonomic scope" value="Eukaryota"/>
</dbReference>
<evidence type="ECO:0000256" key="6">
    <source>
        <dbReference type="ARBA" id="ARBA00043884"/>
    </source>
</evidence>
<comment type="pathway">
    <text evidence="1">Pyrimidine metabolism; UMP biosynthesis via de novo pathway; (S)-dihydroorotate from bicarbonate: step 2/3.</text>
</comment>
<feature type="domain" description="Aspartate/ornithine carbamoyltransferase carbamoyl-P binding" evidence="10">
    <location>
        <begin position="16"/>
        <end position="160"/>
    </location>
</feature>
<dbReference type="GO" id="GO:0004070">
    <property type="term" value="F:aspartate carbamoyltransferase activity"/>
    <property type="evidence" value="ECO:0007669"/>
    <property type="project" value="UniProtKB-EC"/>
</dbReference>
<dbReference type="GO" id="GO:0006207">
    <property type="term" value="P:'de novo' pyrimidine nucleobase biosynthetic process"/>
    <property type="evidence" value="ECO:0007669"/>
    <property type="project" value="InterPro"/>
</dbReference>
<dbReference type="PANTHER" id="PTHR45753:SF6">
    <property type="entry name" value="ASPARTATE CARBAMOYLTRANSFERASE"/>
    <property type="match status" value="1"/>
</dbReference>
<dbReference type="PRINTS" id="PR00100">
    <property type="entry name" value="AOTCASE"/>
</dbReference>
<evidence type="ECO:0000256" key="7">
    <source>
        <dbReference type="ARBA" id="ARBA00048859"/>
    </source>
</evidence>
<feature type="domain" description="Aspartate/ornithine carbamoyltransferase Asp/Orn-binding" evidence="9">
    <location>
        <begin position="174"/>
        <end position="331"/>
    </location>
</feature>
<dbReference type="AlphaFoldDB" id="D2VZY3"/>
<dbReference type="Pfam" id="PF02729">
    <property type="entry name" value="OTCace_N"/>
    <property type="match status" value="1"/>
</dbReference>
<evidence type="ECO:0000259" key="9">
    <source>
        <dbReference type="Pfam" id="PF00185"/>
    </source>
</evidence>
<dbReference type="PANTHER" id="PTHR45753">
    <property type="entry name" value="ORNITHINE CARBAMOYLTRANSFERASE, MITOCHONDRIAL"/>
    <property type="match status" value="1"/>
</dbReference>
<dbReference type="NCBIfam" id="TIGR00670">
    <property type="entry name" value="asp_carb_tr"/>
    <property type="match status" value="1"/>
</dbReference>
<dbReference type="GeneID" id="8857556"/>
<keyword evidence="5" id="KW-0665">Pyrimidine biosynthesis</keyword>
<reference evidence="11 12" key="1">
    <citation type="journal article" date="2010" name="Cell">
        <title>The genome of Naegleria gruberi illuminates early eukaryotic versatility.</title>
        <authorList>
            <person name="Fritz-Laylin L.K."/>
            <person name="Prochnik S.E."/>
            <person name="Ginger M.L."/>
            <person name="Dacks J.B."/>
            <person name="Carpenter M.L."/>
            <person name="Field M.C."/>
            <person name="Kuo A."/>
            <person name="Paredez A."/>
            <person name="Chapman J."/>
            <person name="Pham J."/>
            <person name="Shu S."/>
            <person name="Neupane R."/>
            <person name="Cipriano M."/>
            <person name="Mancuso J."/>
            <person name="Tu H."/>
            <person name="Salamov A."/>
            <person name="Lindquist E."/>
            <person name="Shapiro H."/>
            <person name="Lucas S."/>
            <person name="Grigoriev I.V."/>
            <person name="Cande W.Z."/>
            <person name="Fulton C."/>
            <person name="Rokhsar D.S."/>
            <person name="Dawson S.C."/>
        </authorList>
    </citation>
    <scope>NUCLEOTIDE SEQUENCE [LARGE SCALE GENOMIC DNA]</scope>
    <source>
        <strain evidence="11 12">NEG-M</strain>
    </source>
</reference>
<dbReference type="RefSeq" id="XP_002670391.1">
    <property type="nucleotide sequence ID" value="XM_002670345.1"/>
</dbReference>
<dbReference type="NCBIfam" id="NF002032">
    <property type="entry name" value="PRK00856.1"/>
    <property type="match status" value="1"/>
</dbReference>
<evidence type="ECO:0000256" key="4">
    <source>
        <dbReference type="ARBA" id="ARBA00022679"/>
    </source>
</evidence>
<comment type="catalytic activity">
    <reaction evidence="7">
        <text>carbamoyl phosphate + L-aspartate = N-carbamoyl-L-aspartate + phosphate + H(+)</text>
        <dbReference type="Rhea" id="RHEA:20013"/>
        <dbReference type="ChEBI" id="CHEBI:15378"/>
        <dbReference type="ChEBI" id="CHEBI:29991"/>
        <dbReference type="ChEBI" id="CHEBI:32814"/>
        <dbReference type="ChEBI" id="CHEBI:43474"/>
        <dbReference type="ChEBI" id="CHEBI:58228"/>
        <dbReference type="EC" id="2.1.3.2"/>
    </reaction>
</comment>
<dbReference type="VEuPathDB" id="AmoebaDB:NAEGRDRAFT_74661"/>
<gene>
    <name evidence="11" type="ORF">NAEGRDRAFT_74661</name>
</gene>
<evidence type="ECO:0000256" key="1">
    <source>
        <dbReference type="ARBA" id="ARBA00004852"/>
    </source>
</evidence>
<dbReference type="SUPFAM" id="SSF53671">
    <property type="entry name" value="Aspartate/ornithine carbamoyltransferase"/>
    <property type="match status" value="1"/>
</dbReference>
<dbReference type="Pfam" id="PF00185">
    <property type="entry name" value="OTCace"/>
    <property type="match status" value="1"/>
</dbReference>
<dbReference type="GO" id="GO:0044205">
    <property type="term" value="P:'de novo' UMP biosynthetic process"/>
    <property type="evidence" value="ECO:0007669"/>
    <property type="project" value="UniProtKB-UniPathway"/>
</dbReference>
<sequence length="335" mass="38575">MSSPSSSGTGVENNLKSLLSIKQVDKSLIEQLSLRAGEFKNYHKTKQYHQYNTVLSDKIVNLLFFEPSTRTLCSFQSAVLKLGGKPITLDIQSSSSVKGESLQDTLRTMEQYGDLTVMRHPKRGVHQEVLPKLEKPLINAGDGDGEHPTQALLDLFTITEEEKRVSQQIDFNLKTICMFGDLKFGRTVHSLLRLLYKYYNTQPLKLYLISPSGLKMPDYVIEECVKNYGNVHEIVECEKLTPEIMKELDVIYATRLQKERFENEDQYLSYKSSFCLKKDDLQHSRNQHLPIIMHPLPRVDELDESIDTDERAAYFRQMNNGVYMRMAILELLLKD</sequence>
<dbReference type="InterPro" id="IPR002082">
    <property type="entry name" value="Asp_carbamoyltransf"/>
</dbReference>
<dbReference type="FunCoup" id="D2VZY3">
    <property type="interactions" value="205"/>
</dbReference>
<comment type="function">
    <text evidence="6">Catalyzes the condensation of carbamoyl phosphate and aspartate to form carbamoyl aspartate and inorganic phosphate, the committed step in the de novo pyrimidine nucleotide biosynthesis pathway.</text>
</comment>
<keyword evidence="12" id="KW-1185">Reference proteome</keyword>
<dbReference type="InterPro" id="IPR006132">
    <property type="entry name" value="Asp/Orn_carbamoyltranf_P-bd"/>
</dbReference>
<accession>D2VZY3</accession>
<dbReference type="OrthoDB" id="1924069at2759"/>
<dbReference type="Gene3D" id="3.40.50.1370">
    <property type="entry name" value="Aspartate/ornithine carbamoyltransferase"/>
    <property type="match status" value="2"/>
</dbReference>
<dbReference type="KEGG" id="ngr:NAEGRDRAFT_74661"/>
<dbReference type="UniPathway" id="UPA00070">
    <property type="reaction ID" value="UER00116"/>
</dbReference>
<name>D2VZY3_NAEGR</name>
<evidence type="ECO:0000256" key="3">
    <source>
        <dbReference type="ARBA" id="ARBA00013008"/>
    </source>
</evidence>
<evidence type="ECO:0000256" key="5">
    <source>
        <dbReference type="ARBA" id="ARBA00022975"/>
    </source>
</evidence>
<dbReference type="InParanoid" id="D2VZY3"/>
<evidence type="ECO:0000256" key="8">
    <source>
        <dbReference type="RuleBase" id="RU003634"/>
    </source>
</evidence>
<dbReference type="Proteomes" id="UP000006671">
    <property type="component" value="Unassembled WGS sequence"/>
</dbReference>
<keyword evidence="4 8" id="KW-0808">Transferase</keyword>
<evidence type="ECO:0000259" key="10">
    <source>
        <dbReference type="Pfam" id="PF02729"/>
    </source>
</evidence>
<dbReference type="InterPro" id="IPR006130">
    <property type="entry name" value="Asp/Orn_carbamoylTrfase"/>
</dbReference>
<organism evidence="12">
    <name type="scientific">Naegleria gruberi</name>
    <name type="common">Amoeba</name>
    <dbReference type="NCBI Taxonomy" id="5762"/>
    <lineage>
        <taxon>Eukaryota</taxon>
        <taxon>Discoba</taxon>
        <taxon>Heterolobosea</taxon>
        <taxon>Tetramitia</taxon>
        <taxon>Eutetramitia</taxon>
        <taxon>Vahlkampfiidae</taxon>
        <taxon>Naegleria</taxon>
    </lineage>
</organism>
<dbReference type="PRINTS" id="PR00101">
    <property type="entry name" value="ATCASE"/>
</dbReference>
<dbReference type="GO" id="GO:0006520">
    <property type="term" value="P:amino acid metabolic process"/>
    <property type="evidence" value="ECO:0007669"/>
    <property type="project" value="InterPro"/>
</dbReference>
<protein>
    <recommendedName>
        <fullName evidence="3">aspartate carbamoyltransferase</fullName>
        <ecNumber evidence="3">2.1.3.2</ecNumber>
    </recommendedName>
</protein>
<dbReference type="FunFam" id="3.40.50.1370:FF:000002">
    <property type="entry name" value="Aspartate carbamoyltransferase 2"/>
    <property type="match status" value="1"/>
</dbReference>
<dbReference type="OMA" id="VLIMHPG"/>
<dbReference type="InterPro" id="IPR036901">
    <property type="entry name" value="Asp/Orn_carbamoylTrfase_sf"/>
</dbReference>
<dbReference type="STRING" id="5762.D2VZY3"/>
<dbReference type="PROSITE" id="PS00097">
    <property type="entry name" value="CARBAMOYLTRANSFERASE"/>
    <property type="match status" value="1"/>
</dbReference>
<dbReference type="EMBL" id="GG738916">
    <property type="protein sequence ID" value="EFC37647.1"/>
    <property type="molecule type" value="Genomic_DNA"/>
</dbReference>
<evidence type="ECO:0000313" key="11">
    <source>
        <dbReference type="EMBL" id="EFC37647.1"/>
    </source>
</evidence>
<comment type="similarity">
    <text evidence="2">Belongs to the aspartate/ornithine carbamoyltransferase superfamily. ATCase family.</text>
</comment>
<evidence type="ECO:0000256" key="2">
    <source>
        <dbReference type="ARBA" id="ARBA00008896"/>
    </source>
</evidence>
<dbReference type="InterPro" id="IPR006131">
    <property type="entry name" value="Asp_carbamoyltransf_Asp/Orn-bd"/>
</dbReference>
<dbReference type="EC" id="2.1.3.2" evidence="3"/>